<name>A0A6N7IM64_9FIRM</name>
<protein>
    <recommendedName>
        <fullName evidence="1">CobQ/CobB/MinD/ParA nucleotide binding domain-containing protein</fullName>
    </recommendedName>
</protein>
<dbReference type="AlphaFoldDB" id="A0A6N7IM64"/>
<evidence type="ECO:0000259" key="1">
    <source>
        <dbReference type="Pfam" id="PF01656"/>
    </source>
</evidence>
<dbReference type="SUPFAM" id="SSF52540">
    <property type="entry name" value="P-loop containing nucleoside triphosphate hydrolases"/>
    <property type="match status" value="1"/>
</dbReference>
<dbReference type="OrthoDB" id="9794577at2"/>
<evidence type="ECO:0000313" key="3">
    <source>
        <dbReference type="Proteomes" id="UP000441717"/>
    </source>
</evidence>
<dbReference type="InterPro" id="IPR002586">
    <property type="entry name" value="CobQ/CobB/MinD/ParA_Nub-bd_dom"/>
</dbReference>
<dbReference type="Gene3D" id="3.40.50.300">
    <property type="entry name" value="P-loop containing nucleotide triphosphate hydrolases"/>
    <property type="match status" value="1"/>
</dbReference>
<feature type="domain" description="CobQ/CobB/MinD/ParA nucleotide binding" evidence="1">
    <location>
        <begin position="184"/>
        <end position="342"/>
    </location>
</feature>
<reference evidence="2 3" key="1">
    <citation type="submission" date="2019-10" db="EMBL/GenBank/DDBJ databases">
        <title>Comparative genomics of sulfur disproportionating microorganisms.</title>
        <authorList>
            <person name="Ward L.M."/>
            <person name="Bertran E."/>
            <person name="Johnston D."/>
        </authorList>
    </citation>
    <scope>NUCLEOTIDE SEQUENCE [LARGE SCALE GENOMIC DNA]</scope>
    <source>
        <strain evidence="2 3">DSM 14055</strain>
    </source>
</reference>
<sequence length="433" mass="48135">MGFLSNEKKGWLSLKIYTDRPEMLPPGHIPVDSPAEADVVVAFAPELLRNGLTVRDKPVLLVAKRTPLSLAGMDMEVKLSNLSDLSDVLSDSFQSSRTTSGPAVSNRQEPAVIKEFVRATGEIPAEEPVIPEPNRITPRQFHNEPEEVIPDRVKKREAFAGPARVATFCAPPEKIENLYVSYSPGTNVGKTFVASNMAAWLADQGISTVLVDMDSVNSGTWEMLHMREMFGPPKRTIADWDGTEEDIWVMAEEHAHPGVKNLHILIRGDTRDPEKLTAALYALSKRYQVVVDTSNDIELLHIASALSHAEKVFFIGTLTLKVQSRFSQMYSNARRLAAGSRLILAVNRVGLNDNEKNLKPVDLARQFGFRDYHVVHEDRKARLLAEKKKTLPLFVNSKVSAELKSMFAKEFGFAGAQEKSKSGLFSLFKRRGA</sequence>
<dbReference type="Pfam" id="PF01656">
    <property type="entry name" value="CbiA"/>
    <property type="match status" value="1"/>
</dbReference>
<evidence type="ECO:0000313" key="2">
    <source>
        <dbReference type="EMBL" id="MQL51070.1"/>
    </source>
</evidence>
<proteinExistence type="predicted"/>
<dbReference type="EMBL" id="WHYR01000003">
    <property type="protein sequence ID" value="MQL51070.1"/>
    <property type="molecule type" value="Genomic_DNA"/>
</dbReference>
<comment type="caution">
    <text evidence="2">The sequence shown here is derived from an EMBL/GenBank/DDBJ whole genome shotgun (WGS) entry which is preliminary data.</text>
</comment>
<accession>A0A6N7IM64</accession>
<gene>
    <name evidence="2" type="ORF">GFC01_02045</name>
</gene>
<keyword evidence="3" id="KW-1185">Reference proteome</keyword>
<dbReference type="InterPro" id="IPR027417">
    <property type="entry name" value="P-loop_NTPase"/>
</dbReference>
<organism evidence="2 3">
    <name type="scientific">Desulfofundulus thermobenzoicus</name>
    <dbReference type="NCBI Taxonomy" id="29376"/>
    <lineage>
        <taxon>Bacteria</taxon>
        <taxon>Bacillati</taxon>
        <taxon>Bacillota</taxon>
        <taxon>Clostridia</taxon>
        <taxon>Eubacteriales</taxon>
        <taxon>Peptococcaceae</taxon>
        <taxon>Desulfofundulus</taxon>
    </lineage>
</organism>
<dbReference type="Proteomes" id="UP000441717">
    <property type="component" value="Unassembled WGS sequence"/>
</dbReference>